<reference evidence="3" key="1">
    <citation type="submission" date="2020-05" db="EMBL/GenBank/DDBJ databases">
        <authorList>
            <person name="Chiriac C."/>
            <person name="Salcher M."/>
            <person name="Ghai R."/>
            <person name="Kavagutti S V."/>
        </authorList>
    </citation>
    <scope>NUCLEOTIDE SEQUENCE</scope>
</reference>
<dbReference type="InterPro" id="IPR050300">
    <property type="entry name" value="GDXG_lipolytic_enzyme"/>
</dbReference>
<keyword evidence="1" id="KW-0378">Hydrolase</keyword>
<evidence type="ECO:0000256" key="1">
    <source>
        <dbReference type="ARBA" id="ARBA00022801"/>
    </source>
</evidence>
<evidence type="ECO:0000259" key="2">
    <source>
        <dbReference type="Pfam" id="PF20434"/>
    </source>
</evidence>
<evidence type="ECO:0000313" key="3">
    <source>
        <dbReference type="EMBL" id="CAB4938252.1"/>
    </source>
</evidence>
<protein>
    <submittedName>
        <fullName evidence="3">Unannotated protein</fullName>
    </submittedName>
</protein>
<accession>A0A6J7J723</accession>
<proteinExistence type="predicted"/>
<feature type="domain" description="BD-FAE-like" evidence="2">
    <location>
        <begin position="45"/>
        <end position="221"/>
    </location>
</feature>
<dbReference type="InterPro" id="IPR029058">
    <property type="entry name" value="AB_hydrolase_fold"/>
</dbReference>
<dbReference type="EMBL" id="CAFBNE010000015">
    <property type="protein sequence ID" value="CAB4938252.1"/>
    <property type="molecule type" value="Genomic_DNA"/>
</dbReference>
<dbReference type="SUPFAM" id="SSF53474">
    <property type="entry name" value="alpha/beta-Hydrolases"/>
    <property type="match status" value="1"/>
</dbReference>
<sequence>MPTSSVPDDAVDLAASLENRSILETSQPEPTEQVAYGPSADQVADVFRPPASTPARGLVVFVHGGYWRPSINRNHARSLAHALADAGYVTCSIEYRRVPGEPDLTIADVLLAIRTLPTMLRLDELAPLLVGHSAGGHLALIAASRLPESIAGVLALAPVADLHDAQALDLGSGAVTEFLGGPASSRPDLDPVRCPEPASPVTVVHGARDSIVPIAQAHALALAWPGTCRVVVVDDAAHFELIDPTSAAWVVVAAEVRGQALRLTRTTQP</sequence>
<dbReference type="Pfam" id="PF20434">
    <property type="entry name" value="BD-FAE"/>
    <property type="match status" value="1"/>
</dbReference>
<dbReference type="Gene3D" id="3.40.50.1820">
    <property type="entry name" value="alpha/beta hydrolase"/>
    <property type="match status" value="1"/>
</dbReference>
<organism evidence="3">
    <name type="scientific">freshwater metagenome</name>
    <dbReference type="NCBI Taxonomy" id="449393"/>
    <lineage>
        <taxon>unclassified sequences</taxon>
        <taxon>metagenomes</taxon>
        <taxon>ecological metagenomes</taxon>
    </lineage>
</organism>
<gene>
    <name evidence="3" type="ORF">UFOPK3772_00725</name>
</gene>
<dbReference type="InterPro" id="IPR049492">
    <property type="entry name" value="BD-FAE-like_dom"/>
</dbReference>
<dbReference type="PANTHER" id="PTHR48081:SF33">
    <property type="entry name" value="KYNURENINE FORMAMIDASE"/>
    <property type="match status" value="1"/>
</dbReference>
<dbReference type="GO" id="GO:0016787">
    <property type="term" value="F:hydrolase activity"/>
    <property type="evidence" value="ECO:0007669"/>
    <property type="project" value="UniProtKB-KW"/>
</dbReference>
<dbReference type="PANTHER" id="PTHR48081">
    <property type="entry name" value="AB HYDROLASE SUPERFAMILY PROTEIN C4A8.06C"/>
    <property type="match status" value="1"/>
</dbReference>
<name>A0A6J7J723_9ZZZZ</name>
<dbReference type="AlphaFoldDB" id="A0A6J7J723"/>